<accession>A0A6L5XN42</accession>
<protein>
    <recommendedName>
        <fullName evidence="3">Saccharopine dehydrogenase NADP binding domain-containing protein</fullName>
    </recommendedName>
</protein>
<evidence type="ECO:0000313" key="2">
    <source>
        <dbReference type="Proteomes" id="UP000477488"/>
    </source>
</evidence>
<reference evidence="1 2" key="1">
    <citation type="submission" date="2019-09" db="EMBL/GenBank/DDBJ databases">
        <title>In-depth cultivation of the pig gut microbiome towards novel bacterial diversity and tailored functional studies.</title>
        <authorList>
            <person name="Wylensek D."/>
            <person name="Hitch T.C.A."/>
            <person name="Clavel T."/>
        </authorList>
    </citation>
    <scope>NUCLEOTIDE SEQUENCE [LARGE SCALE GENOMIC DNA]</scope>
    <source>
        <strain evidence="1 2">PG-178-WT-4</strain>
    </source>
</reference>
<keyword evidence="2" id="KW-1185">Reference proteome</keyword>
<evidence type="ECO:0008006" key="3">
    <source>
        <dbReference type="Google" id="ProtNLM"/>
    </source>
</evidence>
<dbReference type="InterPro" id="IPR036291">
    <property type="entry name" value="NAD(P)-bd_dom_sf"/>
</dbReference>
<sequence length="388" mass="42271">MDKTLMILGLGGVGTHAAHLAGRLPGVRVVVGDIRADHARQVANSLIAESYFLQEYKRFPDVAGFGVDMLDTAAIAEALEHYRPDVIFNATTLLSWWHLHRLPHDLARRIYYGAPEGSGLRPWAPGHGVLLYNLMKAVRAVLPGAHVVNVSGPDYLHEILGKVGLAPTLGVGNVSLFEPMLKTIVAGKRGTRPEAVDVTLVGHHCMCMQIFQEGALAPGIPYYLKVEENGRDITAELDVDKDLWAEVPARMPLLSEVNQQCVAASALQVIKAMLYDAGALLHAPGPEGLPAGCPVWVDASGARAVPPPGLGRERMLEIMYGANRCEGFEPTGPDGAARATEHCIRVVEEVFGMDWRYKEFRPDSMFEAFREITDAFTALLERKGIATR</sequence>
<dbReference type="EMBL" id="VUMH01000012">
    <property type="protein sequence ID" value="MSS28620.1"/>
    <property type="molecule type" value="Genomic_DNA"/>
</dbReference>
<dbReference type="AlphaFoldDB" id="A0A6L5XN42"/>
<comment type="caution">
    <text evidence="1">The sequence shown here is derived from an EMBL/GenBank/DDBJ whole genome shotgun (WGS) entry which is preliminary data.</text>
</comment>
<dbReference type="Proteomes" id="UP000477488">
    <property type="component" value="Unassembled WGS sequence"/>
</dbReference>
<evidence type="ECO:0000313" key="1">
    <source>
        <dbReference type="EMBL" id="MSS28620.1"/>
    </source>
</evidence>
<gene>
    <name evidence="1" type="ORF">FYJ44_11385</name>
</gene>
<organism evidence="1 2">
    <name type="scientific">Desulfovibrio porci</name>
    <dbReference type="NCBI Taxonomy" id="2605782"/>
    <lineage>
        <taxon>Bacteria</taxon>
        <taxon>Pseudomonadati</taxon>
        <taxon>Thermodesulfobacteriota</taxon>
        <taxon>Desulfovibrionia</taxon>
        <taxon>Desulfovibrionales</taxon>
        <taxon>Desulfovibrionaceae</taxon>
        <taxon>Desulfovibrio</taxon>
    </lineage>
</organism>
<dbReference type="Gene3D" id="3.40.50.720">
    <property type="entry name" value="NAD(P)-binding Rossmann-like Domain"/>
    <property type="match status" value="1"/>
</dbReference>
<proteinExistence type="predicted"/>
<dbReference type="SUPFAM" id="SSF51735">
    <property type="entry name" value="NAD(P)-binding Rossmann-fold domains"/>
    <property type="match status" value="1"/>
</dbReference>
<dbReference type="RefSeq" id="WP_154512188.1">
    <property type="nucleotide sequence ID" value="NZ_VUMH01000012.1"/>
</dbReference>
<name>A0A6L5XN42_9BACT</name>